<protein>
    <submittedName>
        <fullName evidence="3">Uncharacterized protein</fullName>
    </submittedName>
</protein>
<feature type="region of interest" description="Disordered" evidence="1">
    <location>
        <begin position="1"/>
        <end position="38"/>
    </location>
</feature>
<gene>
    <name evidence="3" type="ORF">GCM10009547_12880</name>
</gene>
<evidence type="ECO:0000256" key="2">
    <source>
        <dbReference type="SAM" id="Phobius"/>
    </source>
</evidence>
<organism evidence="3 4">
    <name type="scientific">Sporichthya brevicatena</name>
    <dbReference type="NCBI Taxonomy" id="171442"/>
    <lineage>
        <taxon>Bacteria</taxon>
        <taxon>Bacillati</taxon>
        <taxon>Actinomycetota</taxon>
        <taxon>Actinomycetes</taxon>
        <taxon>Sporichthyales</taxon>
        <taxon>Sporichthyaceae</taxon>
        <taxon>Sporichthya</taxon>
    </lineage>
</organism>
<evidence type="ECO:0000256" key="1">
    <source>
        <dbReference type="SAM" id="MobiDB-lite"/>
    </source>
</evidence>
<dbReference type="Proteomes" id="UP001500957">
    <property type="component" value="Unassembled WGS sequence"/>
</dbReference>
<comment type="caution">
    <text evidence="3">The sequence shown here is derived from an EMBL/GenBank/DDBJ whole genome shotgun (WGS) entry which is preliminary data.</text>
</comment>
<keyword evidence="2" id="KW-1133">Transmembrane helix</keyword>
<keyword evidence="4" id="KW-1185">Reference proteome</keyword>
<evidence type="ECO:0000313" key="3">
    <source>
        <dbReference type="EMBL" id="GAA0612284.1"/>
    </source>
</evidence>
<feature type="compositionally biased region" description="Low complexity" evidence="1">
    <location>
        <begin position="1"/>
        <end position="15"/>
    </location>
</feature>
<keyword evidence="2" id="KW-0812">Transmembrane</keyword>
<sequence>MTNVASGVEVSGVSSRPRRSHAAAVSQARRSETAGRRSAASPWSRSDLVKLAASYAAGLIIIVVAWYGGSGDLDFDDQAAWIALAVLGAVIAAAGGALWLLTGLAMVARERRSVQACIAALYGTSAAEVDEINRTAANAVHVTADGMRRYHRPSCDVVRGKPVRPIAGPRNEDLLACGMCQS</sequence>
<feature type="transmembrane region" description="Helical" evidence="2">
    <location>
        <begin position="48"/>
        <end position="67"/>
    </location>
</feature>
<proteinExistence type="predicted"/>
<accession>A0ABN1GIL5</accession>
<name>A0ABN1GIL5_9ACTN</name>
<keyword evidence="2" id="KW-0472">Membrane</keyword>
<reference evidence="3 4" key="1">
    <citation type="journal article" date="2019" name="Int. J. Syst. Evol. Microbiol.">
        <title>The Global Catalogue of Microorganisms (GCM) 10K type strain sequencing project: providing services to taxonomists for standard genome sequencing and annotation.</title>
        <authorList>
            <consortium name="The Broad Institute Genomics Platform"/>
            <consortium name="The Broad Institute Genome Sequencing Center for Infectious Disease"/>
            <person name="Wu L."/>
            <person name="Ma J."/>
        </authorList>
    </citation>
    <scope>NUCLEOTIDE SEQUENCE [LARGE SCALE GENOMIC DNA]</scope>
    <source>
        <strain evidence="3 4">JCM 10671</strain>
    </source>
</reference>
<dbReference type="EMBL" id="BAAAHE010000008">
    <property type="protein sequence ID" value="GAA0612284.1"/>
    <property type="molecule type" value="Genomic_DNA"/>
</dbReference>
<feature type="transmembrane region" description="Helical" evidence="2">
    <location>
        <begin position="79"/>
        <end position="102"/>
    </location>
</feature>
<evidence type="ECO:0000313" key="4">
    <source>
        <dbReference type="Proteomes" id="UP001500957"/>
    </source>
</evidence>